<keyword evidence="2" id="KW-0597">Phosphoprotein</keyword>
<sequence>MATQPLQFHNVENIPIADRVLFSQFGRGPSVPIPYRVVHHAFEAITDEHPGHLAVRHHDGATITYSQLEHRANSLANLLVSKGLKRGNRVCCVYSRGIHMVAAILAVLKAGGQYVPLDGGVVSEESLEHIFKDTGAQFVLCLDKHKGKVLRNLPETNPLVFSLDGPDSEETLWCGDVSRPDVGSQPEDGTYIIYTSGTTGKPKGVDVKHDGVTNTLLAEPSKLGITVGKNVAQVLSVSFDMGAWEVLVAMMNGGTLHIRGRDDWADCLKRVDTVIATPSVLGRFRQADFPNIKNIAVGGEPCPLALAEEWASHANFWNVCGPTEISILNTGHLHKPGRKLSIGKPNPNTNVYVLDEDENPVPIGEPGLMWVGGVGVSRGYVNLPELTAARYKADKFTLDGKMMFNTGDLGRWLQDGGLEHLGRRDDQVKIKGFRVELDGVSAAIERFPTITKACALLIGDTLWGFYAGPSAVSHDELGVAMSAELPYYAVPGKWFHQTSLPLTNNGKVDKRSVKRLVKADVPSPETLAPSSPVVNSPQPDFAFGARTDVQVVATKPASDPENGSKDGIGATEEAMESPDSEDNGEKYQLPEEHGLHGGRWLRHRVFSLYRRSFSIISIANAIAFFVIVDKAVANKTSLSIPHLATAVAANVLVSVLMRQDHVINLLFWAATRVPVTAPFFIRRLVARVYHITGVHSGCAISATMWWILFTVAATISFFNPGPTNKYPINGLTLALTYSILGLLVSIVVVALPRIREAFHNSFEWTHSLAGWTAIALMWAHLVATLNSTNKAGKPLAELVTHSPAFYILILITASIVLPWLSLRHVKVRPEPLSNHAVRLHFDFTITPSDKGIRIANHPLMEGHVFAAINKPGVRGFSIIVSNAGDWTRNAIDNPPTSIWVKGVTASGVLAIAHLFCKVVLVATGPGIGPFLPLILERKIPVRVLWSTPNPEETFGQDIVDAVLKADPEAVIWNPRTQGKPDLARMAHRMYRESNCECVAVISNNMLTQQLVYRMETRGIPCFGPVFDS</sequence>
<keyword evidence="4" id="KW-1133">Transmembrane helix</keyword>
<dbReference type="InterPro" id="IPR039261">
    <property type="entry name" value="FNR_nucleotide-bd"/>
</dbReference>
<keyword evidence="4" id="KW-0472">Membrane</keyword>
<dbReference type="NCBIfam" id="TIGR01733">
    <property type="entry name" value="AA-adenyl-dom"/>
    <property type="match status" value="1"/>
</dbReference>
<keyword evidence="7" id="KW-1185">Reference proteome</keyword>
<dbReference type="InterPro" id="IPR042099">
    <property type="entry name" value="ANL_N_sf"/>
</dbReference>
<dbReference type="Pfam" id="PF00501">
    <property type="entry name" value="AMP-binding"/>
    <property type="match status" value="1"/>
</dbReference>
<accession>A0AAD5WU13</accession>
<dbReference type="Proteomes" id="UP001201980">
    <property type="component" value="Unassembled WGS sequence"/>
</dbReference>
<dbReference type="PANTHER" id="PTHR33927:SF5">
    <property type="entry name" value="ENZYME, PUTATIVE (AFU_ORTHOLOGUE AFUA_8G01222)-RELATED"/>
    <property type="match status" value="1"/>
</dbReference>
<gene>
    <name evidence="6" type="ORF">MKZ38_001105</name>
</gene>
<feature type="compositionally biased region" description="Acidic residues" evidence="3">
    <location>
        <begin position="573"/>
        <end position="582"/>
    </location>
</feature>
<dbReference type="SUPFAM" id="SSF52343">
    <property type="entry name" value="Ferredoxin reductase-like, C-terminal NADP-linked domain"/>
    <property type="match status" value="1"/>
</dbReference>
<dbReference type="PANTHER" id="PTHR33927">
    <property type="entry name" value="TRANSMEMBRANE PROTEIN"/>
    <property type="match status" value="1"/>
</dbReference>
<keyword evidence="4" id="KW-0812">Transmembrane</keyword>
<evidence type="ECO:0000256" key="3">
    <source>
        <dbReference type="SAM" id="MobiDB-lite"/>
    </source>
</evidence>
<feature type="transmembrane region" description="Helical" evidence="4">
    <location>
        <begin position="764"/>
        <end position="783"/>
    </location>
</feature>
<dbReference type="InterPro" id="IPR000873">
    <property type="entry name" value="AMP-dep_synth/lig_dom"/>
</dbReference>
<dbReference type="InterPro" id="IPR052979">
    <property type="entry name" value="Adenylate-forming_domain"/>
</dbReference>
<dbReference type="SUPFAM" id="SSF56801">
    <property type="entry name" value="Acetyl-CoA synthetase-like"/>
    <property type="match status" value="1"/>
</dbReference>
<dbReference type="EMBL" id="JAKWBI020000127">
    <property type="protein sequence ID" value="KAJ2902012.1"/>
    <property type="molecule type" value="Genomic_DNA"/>
</dbReference>
<dbReference type="InterPro" id="IPR020845">
    <property type="entry name" value="AMP-binding_CS"/>
</dbReference>
<evidence type="ECO:0000313" key="6">
    <source>
        <dbReference type="EMBL" id="KAJ2902012.1"/>
    </source>
</evidence>
<feature type="transmembrane region" description="Helical" evidence="4">
    <location>
        <begin position="730"/>
        <end position="752"/>
    </location>
</feature>
<protein>
    <submittedName>
        <fullName evidence="6">Adenylate-forming reductase</fullName>
    </submittedName>
</protein>
<dbReference type="PROSITE" id="PS00455">
    <property type="entry name" value="AMP_BINDING"/>
    <property type="match status" value="1"/>
</dbReference>
<reference evidence="6" key="1">
    <citation type="submission" date="2022-07" db="EMBL/GenBank/DDBJ databases">
        <title>Draft genome sequence of Zalerion maritima ATCC 34329, a (micro)plastics degrading marine fungus.</title>
        <authorList>
            <person name="Paco A."/>
            <person name="Goncalves M.F.M."/>
            <person name="Rocha-Santos T.A.P."/>
            <person name="Alves A."/>
        </authorList>
    </citation>
    <scope>NUCLEOTIDE SEQUENCE</scope>
    <source>
        <strain evidence="6">ATCC 34329</strain>
    </source>
</reference>
<organism evidence="6 7">
    <name type="scientific">Zalerion maritima</name>
    <dbReference type="NCBI Taxonomy" id="339359"/>
    <lineage>
        <taxon>Eukaryota</taxon>
        <taxon>Fungi</taxon>
        <taxon>Dikarya</taxon>
        <taxon>Ascomycota</taxon>
        <taxon>Pezizomycotina</taxon>
        <taxon>Sordariomycetes</taxon>
        <taxon>Lulworthiomycetidae</taxon>
        <taxon>Lulworthiales</taxon>
        <taxon>Lulworthiaceae</taxon>
        <taxon>Zalerion</taxon>
    </lineage>
</organism>
<feature type="domain" description="AMP-dependent synthetase/ligase" evidence="5">
    <location>
        <begin position="43"/>
        <end position="380"/>
    </location>
</feature>
<evidence type="ECO:0000256" key="4">
    <source>
        <dbReference type="SAM" id="Phobius"/>
    </source>
</evidence>
<dbReference type="Gene3D" id="3.40.50.12780">
    <property type="entry name" value="N-terminal domain of ligase-like"/>
    <property type="match status" value="1"/>
</dbReference>
<feature type="transmembrane region" description="Helical" evidence="4">
    <location>
        <begin position="693"/>
        <end position="718"/>
    </location>
</feature>
<evidence type="ECO:0000313" key="7">
    <source>
        <dbReference type="Proteomes" id="UP001201980"/>
    </source>
</evidence>
<evidence type="ECO:0000256" key="1">
    <source>
        <dbReference type="ARBA" id="ARBA00022450"/>
    </source>
</evidence>
<feature type="transmembrane region" description="Helical" evidence="4">
    <location>
        <begin position="803"/>
        <end position="822"/>
    </location>
</feature>
<proteinExistence type="predicted"/>
<feature type="transmembrane region" description="Helical" evidence="4">
    <location>
        <begin position="608"/>
        <end position="628"/>
    </location>
</feature>
<dbReference type="Gene3D" id="3.30.300.30">
    <property type="match status" value="1"/>
</dbReference>
<feature type="region of interest" description="Disordered" evidence="3">
    <location>
        <begin position="553"/>
        <end position="591"/>
    </location>
</feature>
<dbReference type="AlphaFoldDB" id="A0AAD5WU13"/>
<keyword evidence="1" id="KW-0596">Phosphopantetheine</keyword>
<dbReference type="InterPro" id="IPR045851">
    <property type="entry name" value="AMP-bd_C_sf"/>
</dbReference>
<dbReference type="InterPro" id="IPR010071">
    <property type="entry name" value="AA_adenyl_dom"/>
</dbReference>
<evidence type="ECO:0000259" key="5">
    <source>
        <dbReference type="Pfam" id="PF00501"/>
    </source>
</evidence>
<evidence type="ECO:0000256" key="2">
    <source>
        <dbReference type="ARBA" id="ARBA00022553"/>
    </source>
</evidence>
<name>A0AAD5WU13_9PEZI</name>
<comment type="caution">
    <text evidence="6">The sequence shown here is derived from an EMBL/GenBank/DDBJ whole genome shotgun (WGS) entry which is preliminary data.</text>
</comment>